<dbReference type="OrthoDB" id="1933107at2759"/>
<dbReference type="Gene3D" id="1.25.40.790">
    <property type="match status" value="1"/>
</dbReference>
<dbReference type="GO" id="GO:0000932">
    <property type="term" value="C:P-body"/>
    <property type="evidence" value="ECO:0007669"/>
    <property type="project" value="TreeGrafter"/>
</dbReference>
<dbReference type="InterPro" id="IPR007196">
    <property type="entry name" value="CCR4-Not_Not1_C"/>
</dbReference>
<dbReference type="Gene3D" id="1.25.40.800">
    <property type="match status" value="1"/>
</dbReference>
<dbReference type="GO" id="GO:0017148">
    <property type="term" value="P:negative regulation of translation"/>
    <property type="evidence" value="ECO:0007669"/>
    <property type="project" value="InterPro"/>
</dbReference>
<organism evidence="2 3">
    <name type="scientific">Diploscapter pachys</name>
    <dbReference type="NCBI Taxonomy" id="2018661"/>
    <lineage>
        <taxon>Eukaryota</taxon>
        <taxon>Metazoa</taxon>
        <taxon>Ecdysozoa</taxon>
        <taxon>Nematoda</taxon>
        <taxon>Chromadorea</taxon>
        <taxon>Rhabditida</taxon>
        <taxon>Rhabditina</taxon>
        <taxon>Rhabditomorpha</taxon>
        <taxon>Rhabditoidea</taxon>
        <taxon>Rhabditidae</taxon>
        <taxon>Diploscapter</taxon>
    </lineage>
</organism>
<dbReference type="FunFam" id="1.25.40.800:FF:000001">
    <property type="entry name" value="CCR4-NOT transcription complex subunit 1"/>
    <property type="match status" value="1"/>
</dbReference>
<protein>
    <recommendedName>
        <fullName evidence="1">CCR4-Not complex component Not1 C-terminal domain-containing protein</fullName>
    </recommendedName>
</protein>
<dbReference type="Pfam" id="PF04054">
    <property type="entry name" value="Not1"/>
    <property type="match status" value="1"/>
</dbReference>
<sequence length="268" mass="30635">MIPPNCVQLRNLVLSAYPRNMRLPDPFALNFKQVDSIPEMAIEPKSNLNMGQLIPEELRTQLDKYLETRSQVDFLSALPSLLQVSNSPGAKYNTTVMNALVLYVGMKAIHCLHERHQRISIYTIAHTAYMDIFQNLAVQLCTEGRYLLFNGIANQLRYPNAHTHYFSCVFLFLFLNSNCDAIQEQITRILFERLVALRPHPWGLLITFIELIKNPIYNFWKYEFTRCAPEIERLFQNVANTCVPASAQQAPGSQQMQQPGIGGEINAT</sequence>
<evidence type="ECO:0000313" key="2">
    <source>
        <dbReference type="EMBL" id="PAV82373.1"/>
    </source>
</evidence>
<feature type="domain" description="CCR4-Not complex component Not1 C-terminal" evidence="1">
    <location>
        <begin position="2"/>
        <end position="238"/>
    </location>
</feature>
<evidence type="ECO:0000259" key="1">
    <source>
        <dbReference type="Pfam" id="PF04054"/>
    </source>
</evidence>
<keyword evidence="3" id="KW-1185">Reference proteome</keyword>
<dbReference type="STRING" id="2018661.A0A2A2L879"/>
<proteinExistence type="predicted"/>
<dbReference type="InterPro" id="IPR040398">
    <property type="entry name" value="Not1"/>
</dbReference>
<dbReference type="GO" id="GO:0000288">
    <property type="term" value="P:nuclear-transcribed mRNA catabolic process, deadenylation-dependent decay"/>
    <property type="evidence" value="ECO:0007669"/>
    <property type="project" value="TreeGrafter"/>
</dbReference>
<dbReference type="AlphaFoldDB" id="A0A2A2L879"/>
<gene>
    <name evidence="2" type="ORF">WR25_18441</name>
</gene>
<accession>A0A2A2L879</accession>
<dbReference type="GO" id="GO:0030015">
    <property type="term" value="C:CCR4-NOT core complex"/>
    <property type="evidence" value="ECO:0007669"/>
    <property type="project" value="InterPro"/>
</dbReference>
<evidence type="ECO:0000313" key="3">
    <source>
        <dbReference type="Proteomes" id="UP000218231"/>
    </source>
</evidence>
<name>A0A2A2L879_9BILA</name>
<dbReference type="PANTHER" id="PTHR13162:SF8">
    <property type="entry name" value="CCR4-NOT TRANSCRIPTION COMPLEX SUBUNIT 1"/>
    <property type="match status" value="1"/>
</dbReference>
<dbReference type="PANTHER" id="PTHR13162">
    <property type="entry name" value="CCR4-NOT TRANSCRIPTION COMPLEX"/>
    <property type="match status" value="1"/>
</dbReference>
<reference evidence="2 3" key="1">
    <citation type="journal article" date="2017" name="Curr. Biol.">
        <title>Genome architecture and evolution of a unichromosomal asexual nematode.</title>
        <authorList>
            <person name="Fradin H."/>
            <person name="Zegar C."/>
            <person name="Gutwein M."/>
            <person name="Lucas J."/>
            <person name="Kovtun M."/>
            <person name="Corcoran D."/>
            <person name="Baugh L.R."/>
            <person name="Kiontke K."/>
            <person name="Gunsalus K."/>
            <person name="Fitch D.H."/>
            <person name="Piano F."/>
        </authorList>
    </citation>
    <scope>NUCLEOTIDE SEQUENCE [LARGE SCALE GENOMIC DNA]</scope>
    <source>
        <strain evidence="2">PF1309</strain>
    </source>
</reference>
<dbReference type="EMBL" id="LIAE01007057">
    <property type="protein sequence ID" value="PAV82373.1"/>
    <property type="molecule type" value="Genomic_DNA"/>
</dbReference>
<dbReference type="GO" id="GO:0060090">
    <property type="term" value="F:molecular adaptor activity"/>
    <property type="evidence" value="ECO:0007669"/>
    <property type="project" value="TreeGrafter"/>
</dbReference>
<dbReference type="Proteomes" id="UP000218231">
    <property type="component" value="Unassembled WGS sequence"/>
</dbReference>
<comment type="caution">
    <text evidence="2">The sequence shown here is derived from an EMBL/GenBank/DDBJ whole genome shotgun (WGS) entry which is preliminary data.</text>
</comment>